<accession>A0A5D6VSW4</accession>
<dbReference type="Proteomes" id="UP000323646">
    <property type="component" value="Unassembled WGS sequence"/>
</dbReference>
<keyword evidence="2" id="KW-1185">Reference proteome</keyword>
<comment type="caution">
    <text evidence="1">The sequence shown here is derived from an EMBL/GenBank/DDBJ whole genome shotgun (WGS) entry which is preliminary data.</text>
</comment>
<name>A0A5D6VSW4_9FIRM</name>
<proteinExistence type="predicted"/>
<reference evidence="1 2" key="1">
    <citation type="submission" date="2019-08" db="EMBL/GenBank/DDBJ databases">
        <title>Selenomonas sp. mPRGC5 and Selenomonas sp. mPRGC8 isolated from ruminal fluid of dairy goat (Capra hircus).</title>
        <authorList>
            <person name="Poothong S."/>
            <person name="Nuengjamnong C."/>
            <person name="Tanasupawat S."/>
        </authorList>
    </citation>
    <scope>NUCLEOTIDE SEQUENCE [LARGE SCALE GENOMIC DNA]</scope>
    <source>
        <strain evidence="2">mPRGC5</strain>
    </source>
</reference>
<gene>
    <name evidence="1" type="ORF">FZ040_13505</name>
</gene>
<protein>
    <submittedName>
        <fullName evidence="1">Uncharacterized protein</fullName>
    </submittedName>
</protein>
<evidence type="ECO:0000313" key="1">
    <source>
        <dbReference type="EMBL" id="TYZ19323.1"/>
    </source>
</evidence>
<dbReference type="OrthoDB" id="1666869at2"/>
<dbReference type="EMBL" id="VTOY01000025">
    <property type="protein sequence ID" value="TYZ19323.1"/>
    <property type="molecule type" value="Genomic_DNA"/>
</dbReference>
<dbReference type="RefSeq" id="WP_149172492.1">
    <property type="nucleotide sequence ID" value="NZ_VTOY01000025.1"/>
</dbReference>
<dbReference type="AlphaFoldDB" id="A0A5D6VSW4"/>
<evidence type="ECO:0000313" key="2">
    <source>
        <dbReference type="Proteomes" id="UP000323646"/>
    </source>
</evidence>
<sequence length="62" mass="7043">MTAEEFREKARAEGISESAISREIAMHDKFLRMGMQPASYEEMIAAIRKKSCVEIFESSLNS</sequence>
<organism evidence="1 2">
    <name type="scientific">Selenomonas ruminis</name>
    <dbReference type="NCBI Taxonomy" id="2593411"/>
    <lineage>
        <taxon>Bacteria</taxon>
        <taxon>Bacillati</taxon>
        <taxon>Bacillota</taxon>
        <taxon>Negativicutes</taxon>
        <taxon>Selenomonadales</taxon>
        <taxon>Selenomonadaceae</taxon>
        <taxon>Selenomonas</taxon>
    </lineage>
</organism>